<reference evidence="9 10" key="1">
    <citation type="submission" date="2019-05" db="EMBL/GenBank/DDBJ databases">
        <title>Mikania micrantha, genome provides insights into the molecular mechanism of rapid growth.</title>
        <authorList>
            <person name="Liu B."/>
        </authorList>
    </citation>
    <scope>NUCLEOTIDE SEQUENCE [LARGE SCALE GENOMIC DNA]</scope>
    <source>
        <strain evidence="9">NLD-2019</strain>
        <tissue evidence="9">Leaf</tissue>
    </source>
</reference>
<feature type="transmembrane region" description="Helical" evidence="7">
    <location>
        <begin position="755"/>
        <end position="775"/>
    </location>
</feature>
<evidence type="ECO:0000256" key="1">
    <source>
        <dbReference type="ARBA" id="ARBA00004141"/>
    </source>
</evidence>
<dbReference type="PANTHER" id="PTHR23511">
    <property type="entry name" value="SYNAPTIC VESICLE GLYCOPROTEIN 2"/>
    <property type="match status" value="1"/>
</dbReference>
<evidence type="ECO:0000256" key="4">
    <source>
        <dbReference type="ARBA" id="ARBA00022989"/>
    </source>
</evidence>
<feature type="transmembrane region" description="Helical" evidence="7">
    <location>
        <begin position="632"/>
        <end position="650"/>
    </location>
</feature>
<dbReference type="FunFam" id="1.20.1250.20:FF:000232">
    <property type="entry name" value="Organic cation/carnitine transporter 7"/>
    <property type="match status" value="1"/>
</dbReference>
<keyword evidence="10" id="KW-1185">Reference proteome</keyword>
<evidence type="ECO:0000256" key="3">
    <source>
        <dbReference type="ARBA" id="ARBA00022692"/>
    </source>
</evidence>
<name>A0A5N6LIM7_9ASTR</name>
<proteinExistence type="inferred from homology"/>
<dbReference type="SUPFAM" id="SSF103473">
    <property type="entry name" value="MFS general substrate transporter"/>
    <property type="match status" value="1"/>
</dbReference>
<dbReference type="PANTHER" id="PTHR23511:SF44">
    <property type="entry name" value="MAJOR FACILITATOR, SUGAR TRANSPORTER, MAJOR FACILITATOR SUPERFAMILY"/>
    <property type="match status" value="1"/>
</dbReference>
<feature type="transmembrane region" description="Helical" evidence="7">
    <location>
        <begin position="363"/>
        <end position="382"/>
    </location>
</feature>
<feature type="transmembrane region" description="Helical" evidence="7">
    <location>
        <begin position="476"/>
        <end position="497"/>
    </location>
</feature>
<feature type="transmembrane region" description="Helical" evidence="7">
    <location>
        <begin position="725"/>
        <end position="749"/>
    </location>
</feature>
<gene>
    <name evidence="9" type="ORF">E3N88_42150</name>
</gene>
<evidence type="ECO:0000313" key="10">
    <source>
        <dbReference type="Proteomes" id="UP000326396"/>
    </source>
</evidence>
<dbReference type="Gene3D" id="1.20.1250.20">
    <property type="entry name" value="MFS general substrate transporter like domains"/>
    <property type="match status" value="1"/>
</dbReference>
<evidence type="ECO:0000259" key="8">
    <source>
        <dbReference type="PROSITE" id="PS50850"/>
    </source>
</evidence>
<accession>A0A5N6LIM7</accession>
<feature type="transmembrane region" description="Helical" evidence="7">
    <location>
        <begin position="449"/>
        <end position="470"/>
    </location>
</feature>
<keyword evidence="5 7" id="KW-0472">Membrane</keyword>
<dbReference type="GO" id="GO:0022857">
    <property type="term" value="F:transmembrane transporter activity"/>
    <property type="evidence" value="ECO:0007669"/>
    <property type="project" value="InterPro"/>
</dbReference>
<organism evidence="9 10">
    <name type="scientific">Mikania micrantha</name>
    <name type="common">bitter vine</name>
    <dbReference type="NCBI Taxonomy" id="192012"/>
    <lineage>
        <taxon>Eukaryota</taxon>
        <taxon>Viridiplantae</taxon>
        <taxon>Streptophyta</taxon>
        <taxon>Embryophyta</taxon>
        <taxon>Tracheophyta</taxon>
        <taxon>Spermatophyta</taxon>
        <taxon>Magnoliopsida</taxon>
        <taxon>eudicotyledons</taxon>
        <taxon>Gunneridae</taxon>
        <taxon>Pentapetalae</taxon>
        <taxon>asterids</taxon>
        <taxon>campanulids</taxon>
        <taxon>Asterales</taxon>
        <taxon>Asteraceae</taxon>
        <taxon>Asteroideae</taxon>
        <taxon>Heliantheae alliance</taxon>
        <taxon>Eupatorieae</taxon>
        <taxon>Mikania</taxon>
    </lineage>
</organism>
<evidence type="ECO:0000256" key="7">
    <source>
        <dbReference type="SAM" id="Phobius"/>
    </source>
</evidence>
<keyword evidence="4 7" id="KW-1133">Transmembrane helix</keyword>
<keyword evidence="2" id="KW-0813">Transport</keyword>
<feature type="domain" description="Major facilitator superfamily (MFS) profile" evidence="8">
    <location>
        <begin position="325"/>
        <end position="780"/>
    </location>
</feature>
<dbReference type="Proteomes" id="UP000326396">
    <property type="component" value="Unassembled WGS sequence"/>
</dbReference>
<dbReference type="OrthoDB" id="4139357at2759"/>
<evidence type="ECO:0000256" key="5">
    <source>
        <dbReference type="ARBA" id="ARBA00023136"/>
    </source>
</evidence>
<feature type="transmembrane region" description="Helical" evidence="7">
    <location>
        <begin position="416"/>
        <end position="437"/>
    </location>
</feature>
<feature type="transmembrane region" description="Helical" evidence="7">
    <location>
        <begin position="585"/>
        <end position="604"/>
    </location>
</feature>
<feature type="transmembrane region" description="Helical" evidence="7">
    <location>
        <begin position="657"/>
        <end position="674"/>
    </location>
</feature>
<comment type="caution">
    <text evidence="9">The sequence shown here is derived from an EMBL/GenBank/DDBJ whole genome shotgun (WGS) entry which is preliminary data.</text>
</comment>
<dbReference type="PROSITE" id="PS50850">
    <property type="entry name" value="MFS"/>
    <property type="match status" value="1"/>
</dbReference>
<feature type="transmembrane region" description="Helical" evidence="7">
    <location>
        <begin position="391"/>
        <end position="410"/>
    </location>
</feature>
<dbReference type="GO" id="GO:0016020">
    <property type="term" value="C:membrane"/>
    <property type="evidence" value="ECO:0007669"/>
    <property type="project" value="UniProtKB-SubCell"/>
</dbReference>
<keyword evidence="3 7" id="KW-0812">Transmembrane</keyword>
<dbReference type="EMBL" id="SZYD01000378">
    <property type="protein sequence ID" value="KAD1891844.1"/>
    <property type="molecule type" value="Genomic_DNA"/>
</dbReference>
<comment type="subcellular location">
    <subcellularLocation>
        <location evidence="1">Membrane</location>
        <topology evidence="1">Multi-pass membrane protein</topology>
    </subcellularLocation>
</comment>
<feature type="transmembrane region" description="Helical" evidence="7">
    <location>
        <begin position="680"/>
        <end position="704"/>
    </location>
</feature>
<evidence type="ECO:0000256" key="2">
    <source>
        <dbReference type="ARBA" id="ARBA00022448"/>
    </source>
</evidence>
<dbReference type="InterPro" id="IPR036259">
    <property type="entry name" value="MFS_trans_sf"/>
</dbReference>
<feature type="transmembrane region" description="Helical" evidence="7">
    <location>
        <begin position="323"/>
        <end position="343"/>
    </location>
</feature>
<dbReference type="AlphaFoldDB" id="A0A5N6LIM7"/>
<comment type="similarity">
    <text evidence="6">Belongs to the major facilitator superfamily. Phosphate:H(+) symporter (TC 2.A.1.9) family.</text>
</comment>
<evidence type="ECO:0000256" key="6">
    <source>
        <dbReference type="ARBA" id="ARBA00044504"/>
    </source>
</evidence>
<evidence type="ECO:0000313" key="9">
    <source>
        <dbReference type="EMBL" id="KAD1891844.1"/>
    </source>
</evidence>
<dbReference type="InterPro" id="IPR020846">
    <property type="entry name" value="MFS_dom"/>
</dbReference>
<dbReference type="Pfam" id="PF00083">
    <property type="entry name" value="Sugar_tr"/>
    <property type="match status" value="1"/>
</dbReference>
<dbReference type="InterPro" id="IPR005828">
    <property type="entry name" value="MFS_sugar_transport-like"/>
</dbReference>
<sequence length="799" mass="87938">MCYANNLIILIITTISRPENLPPDGKVDPARRLGATDEQIVHQEQSEFQSELLQHFGGFAIPTPSEQLYSISNALLHVIDGKHVTIGSFKLHTSEQFTTIHQSELISDFIVDVEVNRSPNSVVNKAATSPFRYSIGSGLLTADGPQVSGQGEPTRVHAPKLSRKRVPVCFNDRVHIKMGNGFELHTFEQFTTIHQSELISDLIGDVEVNRRPNSVVNKAATSPFRYSIGSGLLTADGPQVSGQGEPTRVHAPKLSRKRVPVCFNDRDHIKMGNGYLIHVPEWDTITDNARMWGVEFDYEMGDKGQRYSVDDALASVGFGKFQILVLGYAGMGWISKAMEMMLLSFVGPALESAWNLSSHEESMITSVVFAGMLVGAYSWGVFSDKHGRRKGFLITATVTCVAGFLSALAPNYICLIILRCLVGVGLGGGPVLSSWFLEFIPAPSRGTWMVVFSAFWTIGAIFEASIAWFVMPTLGWRWLLAISSLPSSLLLIFYRVVPESPRYLCLKGRTTEALRILEKVAKINGQTLPPGILVSDHEIQLNEKSAEAEDAHLLSHNDGTIDRSLKQNVSTMALLFSPELIKPTLLLWVVFFGNAFSYYGLVLLTTELHNGRNSCVPTHLQPQHQELSYKDIFITSFAEFPGLIISAFTIDKLGRKLSMSIMFFLCCIFLLPLVSHQPQAVTTALLFMARICITTTFTVVYIYAPEASLLTWKFPRIYPTAVRTTGVGVGSSVGRIGGMTCPLVAVGLIHGCHQTAAIILFEFVIFASGVCVLLFPFETSGREFTDSAVPEKANMIIAT</sequence>
<protein>
    <recommendedName>
        <fullName evidence="8">Major facilitator superfamily (MFS) profile domain-containing protein</fullName>
    </recommendedName>
</protein>